<dbReference type="InterPro" id="IPR050747">
    <property type="entry name" value="Mitochondrial_chaperone_BCS1"/>
</dbReference>
<feature type="region of interest" description="Disordered" evidence="2">
    <location>
        <begin position="614"/>
        <end position="639"/>
    </location>
</feature>
<feature type="compositionally biased region" description="Basic and acidic residues" evidence="2">
    <location>
        <begin position="572"/>
        <end position="585"/>
    </location>
</feature>
<keyword evidence="3" id="KW-0472">Membrane</keyword>
<dbReference type="GO" id="GO:0005524">
    <property type="term" value="F:ATP binding"/>
    <property type="evidence" value="ECO:0007669"/>
    <property type="project" value="InterPro"/>
</dbReference>
<dbReference type="PANTHER" id="PTHR23070">
    <property type="entry name" value="BCS1 AAA-TYPE ATPASE"/>
    <property type="match status" value="1"/>
</dbReference>
<dbReference type="SUPFAM" id="SSF52540">
    <property type="entry name" value="P-loop containing nucleoside triphosphate hydrolases"/>
    <property type="match status" value="1"/>
</dbReference>
<name>A0A166IKB4_9AGAM</name>
<dbReference type="EMBL" id="KV417559">
    <property type="protein sequence ID" value="KZP19917.1"/>
    <property type="molecule type" value="Genomic_DNA"/>
</dbReference>
<organism evidence="5 6">
    <name type="scientific">Athelia psychrophila</name>
    <dbReference type="NCBI Taxonomy" id="1759441"/>
    <lineage>
        <taxon>Eukaryota</taxon>
        <taxon>Fungi</taxon>
        <taxon>Dikarya</taxon>
        <taxon>Basidiomycota</taxon>
        <taxon>Agaricomycotina</taxon>
        <taxon>Agaricomycetes</taxon>
        <taxon>Agaricomycetidae</taxon>
        <taxon>Atheliales</taxon>
        <taxon>Atheliaceae</taxon>
        <taxon>Athelia</taxon>
    </lineage>
</organism>
<reference evidence="5 6" key="1">
    <citation type="journal article" date="2016" name="Mol. Biol. Evol.">
        <title>Comparative Genomics of Early-Diverging Mushroom-Forming Fungi Provides Insights into the Origins of Lignocellulose Decay Capabilities.</title>
        <authorList>
            <person name="Nagy L.G."/>
            <person name="Riley R."/>
            <person name="Tritt A."/>
            <person name="Adam C."/>
            <person name="Daum C."/>
            <person name="Floudas D."/>
            <person name="Sun H."/>
            <person name="Yadav J.S."/>
            <person name="Pangilinan J."/>
            <person name="Larsson K.H."/>
            <person name="Matsuura K."/>
            <person name="Barry K."/>
            <person name="Labutti K."/>
            <person name="Kuo R."/>
            <person name="Ohm R.A."/>
            <person name="Bhattacharya S.S."/>
            <person name="Shirouzu T."/>
            <person name="Yoshinaga Y."/>
            <person name="Martin F.M."/>
            <person name="Grigoriev I.V."/>
            <person name="Hibbett D.S."/>
        </authorList>
    </citation>
    <scope>NUCLEOTIDE SEQUENCE [LARGE SCALE GENOMIC DNA]</scope>
    <source>
        <strain evidence="5 6">CBS 109695</strain>
    </source>
</reference>
<dbReference type="GO" id="GO:0016887">
    <property type="term" value="F:ATP hydrolysis activity"/>
    <property type="evidence" value="ECO:0007669"/>
    <property type="project" value="InterPro"/>
</dbReference>
<dbReference type="InterPro" id="IPR003959">
    <property type="entry name" value="ATPase_AAA_core"/>
</dbReference>
<accession>A0A166IKB4</accession>
<evidence type="ECO:0000256" key="3">
    <source>
        <dbReference type="SAM" id="Phobius"/>
    </source>
</evidence>
<keyword evidence="6" id="KW-1185">Reference proteome</keyword>
<evidence type="ECO:0000313" key="6">
    <source>
        <dbReference type="Proteomes" id="UP000076532"/>
    </source>
</evidence>
<protein>
    <recommendedName>
        <fullName evidence="4">BCS1 N-terminal domain-containing protein</fullName>
    </recommendedName>
</protein>
<feature type="compositionally biased region" description="Low complexity" evidence="2">
    <location>
        <begin position="227"/>
        <end position="240"/>
    </location>
</feature>
<evidence type="ECO:0000256" key="1">
    <source>
        <dbReference type="ARBA" id="ARBA00004325"/>
    </source>
</evidence>
<feature type="region of interest" description="Disordered" evidence="2">
    <location>
        <begin position="226"/>
        <end position="248"/>
    </location>
</feature>
<dbReference type="OrthoDB" id="10251412at2759"/>
<dbReference type="GO" id="GO:0031966">
    <property type="term" value="C:mitochondrial membrane"/>
    <property type="evidence" value="ECO:0007669"/>
    <property type="project" value="UniProtKB-SubCell"/>
</dbReference>
<dbReference type="AlphaFoldDB" id="A0A166IKB4"/>
<feature type="region of interest" description="Disordered" evidence="2">
    <location>
        <begin position="455"/>
        <end position="494"/>
    </location>
</feature>
<sequence length="713" mass="79973">MPRSRSWSIPEKKEAKNIKTLLSLTSLLERDGCRWKRLASPKAITIFRAVTVLRGKLSYNLLTPYLVVSFIWIFVTLLVAITHRPNYYDTPDGHQNSQWEGRQVGWTDLLPMKQLLNRVIVGREAHRMWKNLRVINKEQTVASPEDCVVHESDPSLTCAERRAIAFLSVDMAGDRFAPDAQTPSHGKSRIAFFLTAHFSEEDFTYDWLMLWLSRQPEWQHSREFETTTRTTTPGFNSTRTADNSFGDLDDLDGVNANEDDDVPGKVKTRVVFQPAFDTTHTIYYRGHWLRVRRGRKQDGSNHEMLSISVVARNNTILKQLVLQAKKEYEAEAVHRIQIYFADSHGGWRWTDSRHKRPLSSIVLNPGVKEMLLNDTKDFLKSEKWYADRGIPFRRGYLLHVLPIHAIAGELMLDIYTLSLLSSWISDGILTILMSRVPARCIVLLEDLDAAFTRSVTRDSDSTGTPSGGKNKDRDEESIGPMAPPSSSRSRRSREANLSDVNTLALSGLLNALDSVAASEGRILFATTNHLERLDPALNRPGRMDVWVDFRNASKWQAEALFRNFFPPTEEESATKDAEMEKELRGIDLPTTPIPQSSTMSTLWSMSPSSLASSVDLSSVSPPSSPSHSPASSNSAMPMPGLEMFGAKNRAYMPPPVEENIASLAHSAKPLDAAKLAFLAKKFADGCSDEEFGVAALQGCKYLRLNLILSASGY</sequence>
<feature type="domain" description="BCS1 N-terminal" evidence="4">
    <location>
        <begin position="165"/>
        <end position="361"/>
    </location>
</feature>
<dbReference type="Pfam" id="PF00004">
    <property type="entry name" value="AAA"/>
    <property type="match status" value="1"/>
</dbReference>
<evidence type="ECO:0000313" key="5">
    <source>
        <dbReference type="EMBL" id="KZP19917.1"/>
    </source>
</evidence>
<dbReference type="SMART" id="SM01024">
    <property type="entry name" value="BCS1_N"/>
    <property type="match status" value="1"/>
</dbReference>
<proteinExistence type="predicted"/>
<keyword evidence="3" id="KW-1133">Transmembrane helix</keyword>
<gene>
    <name evidence="5" type="ORF">FIBSPDRAFT_1023946</name>
</gene>
<evidence type="ECO:0000259" key="4">
    <source>
        <dbReference type="SMART" id="SM01024"/>
    </source>
</evidence>
<dbReference type="InterPro" id="IPR003960">
    <property type="entry name" value="ATPase_AAA_CS"/>
</dbReference>
<dbReference type="InterPro" id="IPR027417">
    <property type="entry name" value="P-loop_NTPase"/>
</dbReference>
<dbReference type="InterPro" id="IPR014851">
    <property type="entry name" value="BCS1_N"/>
</dbReference>
<dbReference type="Pfam" id="PF08740">
    <property type="entry name" value="BCS1_N"/>
    <property type="match status" value="1"/>
</dbReference>
<dbReference type="Proteomes" id="UP000076532">
    <property type="component" value="Unassembled WGS sequence"/>
</dbReference>
<feature type="region of interest" description="Disordered" evidence="2">
    <location>
        <begin position="566"/>
        <end position="602"/>
    </location>
</feature>
<dbReference type="Gene3D" id="3.40.50.300">
    <property type="entry name" value="P-loop containing nucleotide triphosphate hydrolases"/>
    <property type="match status" value="1"/>
</dbReference>
<dbReference type="STRING" id="436010.A0A166IKB4"/>
<keyword evidence="3" id="KW-0812">Transmembrane</keyword>
<comment type="subcellular location">
    <subcellularLocation>
        <location evidence="1">Mitochondrion membrane</location>
    </subcellularLocation>
</comment>
<evidence type="ECO:0000256" key="2">
    <source>
        <dbReference type="SAM" id="MobiDB-lite"/>
    </source>
</evidence>
<dbReference type="PROSITE" id="PS00674">
    <property type="entry name" value="AAA"/>
    <property type="match status" value="1"/>
</dbReference>
<feature type="transmembrane region" description="Helical" evidence="3">
    <location>
        <begin position="62"/>
        <end position="81"/>
    </location>
</feature>